<gene>
    <name evidence="1" type="ORF">LX24_01869</name>
</gene>
<accession>A0A5S4ZR10</accession>
<dbReference type="Gene3D" id="3.30.1330.70">
    <property type="entry name" value="Holliday junction resolvase RusA"/>
    <property type="match status" value="1"/>
</dbReference>
<proteinExistence type="predicted"/>
<dbReference type="GO" id="GO:0000287">
    <property type="term" value="F:magnesium ion binding"/>
    <property type="evidence" value="ECO:0007669"/>
    <property type="project" value="InterPro"/>
</dbReference>
<organism evidence="1 2">
    <name type="scientific">Desulfallas thermosapovorans DSM 6562</name>
    <dbReference type="NCBI Taxonomy" id="1121431"/>
    <lineage>
        <taxon>Bacteria</taxon>
        <taxon>Bacillati</taxon>
        <taxon>Bacillota</taxon>
        <taxon>Clostridia</taxon>
        <taxon>Eubacteriales</taxon>
        <taxon>Desulfallaceae</taxon>
        <taxon>Desulfallas</taxon>
    </lineage>
</organism>
<name>A0A5S4ZR10_9FIRM</name>
<evidence type="ECO:0000313" key="1">
    <source>
        <dbReference type="EMBL" id="TYO95140.1"/>
    </source>
</evidence>
<dbReference type="SUPFAM" id="SSF103084">
    <property type="entry name" value="Holliday junction resolvase RusA"/>
    <property type="match status" value="1"/>
</dbReference>
<dbReference type="GO" id="GO:0006310">
    <property type="term" value="P:DNA recombination"/>
    <property type="evidence" value="ECO:0007669"/>
    <property type="project" value="InterPro"/>
</dbReference>
<dbReference type="RefSeq" id="WP_166511874.1">
    <property type="nucleotide sequence ID" value="NZ_VNHM01000009.1"/>
</dbReference>
<comment type="caution">
    <text evidence="1">The sequence shown here is derived from an EMBL/GenBank/DDBJ whole genome shotgun (WGS) entry which is preliminary data.</text>
</comment>
<keyword evidence="2" id="KW-1185">Reference proteome</keyword>
<protein>
    <recommendedName>
        <fullName evidence="3">Holliday junction resolvase RusA-like endonuclease</fullName>
    </recommendedName>
</protein>
<dbReference type="EMBL" id="VNHM01000009">
    <property type="protein sequence ID" value="TYO95140.1"/>
    <property type="molecule type" value="Genomic_DNA"/>
</dbReference>
<reference evidence="1 2" key="1">
    <citation type="submission" date="2019-07" db="EMBL/GenBank/DDBJ databases">
        <title>Genomic Encyclopedia of Type Strains, Phase I: the one thousand microbial genomes (KMG-I) project.</title>
        <authorList>
            <person name="Kyrpides N."/>
        </authorList>
    </citation>
    <scope>NUCLEOTIDE SEQUENCE [LARGE SCALE GENOMIC DNA]</scope>
    <source>
        <strain evidence="1 2">DSM 6562</strain>
    </source>
</reference>
<sequence>MTRIGEARARELGLLPGQAKKKKTVRVSQVQWDARHIPGGVWIQVPHVPPSLNVWKNWHWAKQQRYKQDLTEAIRGLVLAMKLPRYRRATVQVIIYFPVRRIRDPADNYNQKFLMDALVRGGILEDDRGDWVRVMVPKLDIDRDRPRMEVFVWGFD</sequence>
<dbReference type="InterPro" id="IPR036614">
    <property type="entry name" value="RusA-like_sf"/>
</dbReference>
<dbReference type="AlphaFoldDB" id="A0A5S4ZR10"/>
<evidence type="ECO:0008006" key="3">
    <source>
        <dbReference type="Google" id="ProtNLM"/>
    </source>
</evidence>
<evidence type="ECO:0000313" key="2">
    <source>
        <dbReference type="Proteomes" id="UP000323166"/>
    </source>
</evidence>
<dbReference type="Proteomes" id="UP000323166">
    <property type="component" value="Unassembled WGS sequence"/>
</dbReference>
<dbReference type="GO" id="GO:0006281">
    <property type="term" value="P:DNA repair"/>
    <property type="evidence" value="ECO:0007669"/>
    <property type="project" value="InterPro"/>
</dbReference>